<dbReference type="InterPro" id="IPR011042">
    <property type="entry name" value="6-blade_b-propeller_TolB-like"/>
</dbReference>
<reference evidence="2" key="1">
    <citation type="submission" date="2020-05" db="EMBL/GenBank/DDBJ databases">
        <authorList>
            <person name="Chiriac C."/>
            <person name="Salcher M."/>
            <person name="Ghai R."/>
            <person name="Kavagutti S V."/>
        </authorList>
    </citation>
    <scope>NUCLEOTIDE SEQUENCE</scope>
</reference>
<sequence length="312" mass="32484">MELPEHRVVADGLRFPEGPVALADGTVLFVEVQGGTLSRVPATGGPVEVVAELCPGGYGGANGAAIGPDGAVYVCNNGGFFWGEMNGRLMPINMATGTNVPPGFTGGWIDRVDLMTGTHQVLYSACDGKAFTGPNDLVFDSSGGFWFTDHGKVHADRWDKGAVYYASPDGSSVERKIFPLNGPNGVGLSPDESVLYVAETNTGRLWAFDLDGPGAPRPVERGHGGRCIANTLGHLDSLAVEADGTVCAAAISQGILVAPVDGSAHHHMPMPDYACTNICFGGPELRTAYITLSGIGQLIAVDWPRAGLALAY</sequence>
<organism evidence="2">
    <name type="scientific">freshwater metagenome</name>
    <dbReference type="NCBI Taxonomy" id="449393"/>
    <lineage>
        <taxon>unclassified sequences</taxon>
        <taxon>metagenomes</taxon>
        <taxon>ecological metagenomes</taxon>
    </lineage>
</organism>
<dbReference type="EMBL" id="CAFABA010000035">
    <property type="protein sequence ID" value="CAB4826944.1"/>
    <property type="molecule type" value="Genomic_DNA"/>
</dbReference>
<feature type="domain" description="SMP-30/Gluconolactonase/LRE-like region" evidence="1">
    <location>
        <begin position="15"/>
        <end position="292"/>
    </location>
</feature>
<dbReference type="SUPFAM" id="SSF63829">
    <property type="entry name" value="Calcium-dependent phosphotriesterase"/>
    <property type="match status" value="1"/>
</dbReference>
<gene>
    <name evidence="2" type="ORF">UFOPK3139_01092</name>
</gene>
<protein>
    <submittedName>
        <fullName evidence="2">Unannotated protein</fullName>
    </submittedName>
</protein>
<dbReference type="PRINTS" id="PR01790">
    <property type="entry name" value="SMP30FAMILY"/>
</dbReference>
<accession>A0A6J7A2L9</accession>
<proteinExistence type="predicted"/>
<dbReference type="AlphaFoldDB" id="A0A6J7A2L9"/>
<evidence type="ECO:0000313" key="2">
    <source>
        <dbReference type="EMBL" id="CAB4826944.1"/>
    </source>
</evidence>
<name>A0A6J7A2L9_9ZZZZ</name>
<dbReference type="Pfam" id="PF08450">
    <property type="entry name" value="SGL"/>
    <property type="match status" value="1"/>
</dbReference>
<dbReference type="Gene3D" id="2.120.10.30">
    <property type="entry name" value="TolB, C-terminal domain"/>
    <property type="match status" value="1"/>
</dbReference>
<dbReference type="InterPro" id="IPR005511">
    <property type="entry name" value="SMP-30"/>
</dbReference>
<dbReference type="PANTHER" id="PTHR47572">
    <property type="entry name" value="LIPOPROTEIN-RELATED"/>
    <property type="match status" value="1"/>
</dbReference>
<dbReference type="InterPro" id="IPR013658">
    <property type="entry name" value="SGL"/>
</dbReference>
<dbReference type="PANTHER" id="PTHR47572:SF5">
    <property type="entry name" value="BLR2277 PROTEIN"/>
    <property type="match status" value="1"/>
</dbReference>
<evidence type="ECO:0000259" key="1">
    <source>
        <dbReference type="Pfam" id="PF08450"/>
    </source>
</evidence>
<dbReference type="InterPro" id="IPR051262">
    <property type="entry name" value="SMP-30/CGR1_Lactonase"/>
</dbReference>